<sequence>MNATERQGCALVVGAAGGIGGAVADRLAAAGRDLALLDRDGAALALVGKQIRASHGTDHRVTTHVADIGSRAEVAHAVDEIERQHGPIGALVCTAGVLHSGPLTDIDGDAVQRMIDVNIVGVLHLLATVGGRMKQRRRGSIVVIGSNAAAVPRLRIGVYGATKAAAALLTRVAALELAPYGVRANVVAPGSTDTPMLRALYSSEDEMVRHAVGGSPADFRLGIPLGRLAQASDIAAAVHFLLSGAARHITMQTLYVDGGATLHD</sequence>
<dbReference type="RefSeq" id="WP_014982414.1">
    <property type="nucleotide sequence ID" value="NC_018681.1"/>
</dbReference>
<dbReference type="GO" id="GO:0008667">
    <property type="term" value="F:2,3-dihydro-2,3-dihydroxybenzoate dehydrogenase activity"/>
    <property type="evidence" value="ECO:0007669"/>
    <property type="project" value="InterPro"/>
</dbReference>
<reference evidence="4 5" key="1">
    <citation type="journal article" date="2012" name="J. Bacteriol.">
        <title>Complete genome sequence of Nocardia brasiliensis HUJEG-1.</title>
        <authorList>
            <person name="Vera-Cabrera L."/>
            <person name="Ortiz-Lopez R."/>
            <person name="Elizondo-Gonzalez R."/>
            <person name="Perez-Maya A.A."/>
            <person name="Ocampo-Candiani J."/>
        </authorList>
    </citation>
    <scope>NUCLEOTIDE SEQUENCE [LARGE SCALE GENOMIC DNA]</scope>
    <source>
        <strain evidence="5">ATCC 700358</strain>
    </source>
</reference>
<evidence type="ECO:0000256" key="1">
    <source>
        <dbReference type="ARBA" id="ARBA00006484"/>
    </source>
</evidence>
<feature type="domain" description="Ketoreductase" evidence="3">
    <location>
        <begin position="8"/>
        <end position="193"/>
    </location>
</feature>
<keyword evidence="5" id="KW-1185">Reference proteome</keyword>
<keyword evidence="2" id="KW-0560">Oxidoreductase</keyword>
<dbReference type="SUPFAM" id="SSF51735">
    <property type="entry name" value="NAD(P)-binding Rossmann-fold domains"/>
    <property type="match status" value="1"/>
</dbReference>
<dbReference type="EMBL" id="CP003876">
    <property type="protein sequence ID" value="AFT99558.1"/>
    <property type="molecule type" value="Genomic_DNA"/>
</dbReference>
<dbReference type="KEGG" id="nbr:O3I_007980"/>
<dbReference type="SMART" id="SM00822">
    <property type="entry name" value="PKS_KR"/>
    <property type="match status" value="1"/>
</dbReference>
<dbReference type="eggNOG" id="COG0300">
    <property type="taxonomic scope" value="Bacteria"/>
</dbReference>
<evidence type="ECO:0000256" key="2">
    <source>
        <dbReference type="ARBA" id="ARBA00023002"/>
    </source>
</evidence>
<dbReference type="PANTHER" id="PTHR43669">
    <property type="entry name" value="5-KETO-D-GLUCONATE 5-REDUCTASE"/>
    <property type="match status" value="1"/>
</dbReference>
<gene>
    <name evidence="4" type="ORF">O3I_007980</name>
</gene>
<dbReference type="AlphaFoldDB" id="K0ER84"/>
<evidence type="ECO:0000259" key="3">
    <source>
        <dbReference type="SMART" id="SM00822"/>
    </source>
</evidence>
<dbReference type="FunFam" id="3.40.50.720:FF:000084">
    <property type="entry name" value="Short-chain dehydrogenase reductase"/>
    <property type="match status" value="1"/>
</dbReference>
<evidence type="ECO:0000313" key="5">
    <source>
        <dbReference type="Proteomes" id="UP000006304"/>
    </source>
</evidence>
<dbReference type="STRING" id="1133849.O3I_007980"/>
<name>K0ER84_NOCB7</name>
<dbReference type="PANTHER" id="PTHR43669:SF3">
    <property type="entry name" value="ALCOHOL DEHYDROGENASE, PUTATIVE (AFU_ORTHOLOGUE AFUA_3G03445)-RELATED"/>
    <property type="match status" value="1"/>
</dbReference>
<organism evidence="4 5">
    <name type="scientific">Nocardia brasiliensis (strain ATCC 700358 / HUJEG-1)</name>
    <dbReference type="NCBI Taxonomy" id="1133849"/>
    <lineage>
        <taxon>Bacteria</taxon>
        <taxon>Bacillati</taxon>
        <taxon>Actinomycetota</taxon>
        <taxon>Actinomycetes</taxon>
        <taxon>Mycobacteriales</taxon>
        <taxon>Nocardiaceae</taxon>
        <taxon>Nocardia</taxon>
    </lineage>
</organism>
<dbReference type="Gene3D" id="3.40.50.720">
    <property type="entry name" value="NAD(P)-binding Rossmann-like Domain"/>
    <property type="match status" value="1"/>
</dbReference>
<dbReference type="PROSITE" id="PS00061">
    <property type="entry name" value="ADH_SHORT"/>
    <property type="match status" value="1"/>
</dbReference>
<dbReference type="InterPro" id="IPR002347">
    <property type="entry name" value="SDR_fam"/>
</dbReference>
<dbReference type="Pfam" id="PF00106">
    <property type="entry name" value="adh_short"/>
    <property type="match status" value="1"/>
</dbReference>
<dbReference type="Proteomes" id="UP000006304">
    <property type="component" value="Chromosome"/>
</dbReference>
<dbReference type="InterPro" id="IPR020904">
    <property type="entry name" value="Sc_DH/Rdtase_CS"/>
</dbReference>
<evidence type="ECO:0000313" key="4">
    <source>
        <dbReference type="EMBL" id="AFT99558.1"/>
    </source>
</evidence>
<dbReference type="GO" id="GO:0019290">
    <property type="term" value="P:siderophore biosynthetic process"/>
    <property type="evidence" value="ECO:0007669"/>
    <property type="project" value="InterPro"/>
</dbReference>
<dbReference type="InterPro" id="IPR057326">
    <property type="entry name" value="KR_dom"/>
</dbReference>
<dbReference type="InterPro" id="IPR036291">
    <property type="entry name" value="NAD(P)-bd_dom_sf"/>
</dbReference>
<dbReference type="PRINTS" id="PR01397">
    <property type="entry name" value="DHBDHDRGNASE"/>
</dbReference>
<accession>K0ER84</accession>
<comment type="similarity">
    <text evidence="1">Belongs to the short-chain dehydrogenases/reductases (SDR) family.</text>
</comment>
<dbReference type="InterPro" id="IPR003560">
    <property type="entry name" value="DHB_DH"/>
</dbReference>
<proteinExistence type="inferred from homology"/>
<dbReference type="HOGENOM" id="CLU_010194_1_0_11"/>
<protein>
    <submittedName>
        <fullName evidence="4">2,3-dihydro-2,3-dihydroxybenzoate dehydrogenase</fullName>
    </submittedName>
</protein>